<dbReference type="InterPro" id="IPR034610">
    <property type="entry name" value="L-fuconate_dehydratase"/>
</dbReference>
<gene>
    <name evidence="8" type="ORF">SAMN05421874_102653</name>
</gene>
<comment type="catalytic activity">
    <reaction evidence="1">
        <text>L-fuconate = 2-dehydro-3-deoxy-L-fuconate + H2O</text>
        <dbReference type="Rhea" id="RHEA:22772"/>
        <dbReference type="ChEBI" id="CHEBI:15377"/>
        <dbReference type="ChEBI" id="CHEBI:21291"/>
        <dbReference type="ChEBI" id="CHEBI:37448"/>
        <dbReference type="EC" id="4.2.1.68"/>
    </reaction>
</comment>
<protein>
    <recommendedName>
        <fullName evidence="3">L-fuconate dehydratase</fullName>
        <ecNumber evidence="3">4.2.1.68</ecNumber>
    </recommendedName>
</protein>
<dbReference type="SFLD" id="SFLDS00001">
    <property type="entry name" value="Enolase"/>
    <property type="match status" value="1"/>
</dbReference>
<keyword evidence="4" id="KW-0479">Metal-binding</keyword>
<dbReference type="GO" id="GO:0009063">
    <property type="term" value="P:amino acid catabolic process"/>
    <property type="evidence" value="ECO:0007669"/>
    <property type="project" value="InterPro"/>
</dbReference>
<dbReference type="GO" id="GO:0050023">
    <property type="term" value="F:L-fuconate dehydratase activity"/>
    <property type="evidence" value="ECO:0007669"/>
    <property type="project" value="UniProtKB-EC"/>
</dbReference>
<dbReference type="InterPro" id="IPR013342">
    <property type="entry name" value="Mandelate_racemase_C"/>
</dbReference>
<keyword evidence="6" id="KW-0456">Lyase</keyword>
<comment type="cofactor">
    <cofactor evidence="2">
        <name>Mg(2+)</name>
        <dbReference type="ChEBI" id="CHEBI:18420"/>
    </cofactor>
</comment>
<dbReference type="EMBL" id="FNFB01000002">
    <property type="protein sequence ID" value="SDJ67329.1"/>
    <property type="molecule type" value="Genomic_DNA"/>
</dbReference>
<evidence type="ECO:0000256" key="4">
    <source>
        <dbReference type="ARBA" id="ARBA00022723"/>
    </source>
</evidence>
<dbReference type="Proteomes" id="UP000198683">
    <property type="component" value="Unassembled WGS sequence"/>
</dbReference>
<dbReference type="STRING" id="683260.SAMN05421874_102653"/>
<evidence type="ECO:0000259" key="7">
    <source>
        <dbReference type="SMART" id="SM00922"/>
    </source>
</evidence>
<sequence length="429" mass="47401">MSAYRIVGFETYDVRFPTSRDLDGSDAMNPDPDYSAAYLVLKTDDGHEGHGFAFTIGRGNDVQTAAISALEPYVLGRDVEDLGALYHELVNDSQLRWLGPEKGVMHMAISAVVNALWDLKAKREGKPLWRLLAEMTPEEIVELIDFRYLSDALTKDEALEILRGQADGKAERISHLIEHGYPAYTTSPGWLGYDDEKLRRLCSEALEQGFKQIKLKVGADLDDDRRRLRVAREVCGEGFPIAIDANQRWDVGSAIEWVDALREYDPYWVEEPTSPDDVLGHAAIARGIAPVRVATGEHVQNRIVFKQLLQAGAVSYVQIDAARVGGVNENLAILLLAAKFGVPVCPHAGGVGLCELVQHLSMFDYVAVTGSMEGRVIEYVDHLHEHFADPVVIRDGRYVAPSAPGFSARMHAGSIAAHVFPDGEVWRNV</sequence>
<keyword evidence="5" id="KW-0460">Magnesium</keyword>
<organism evidence="8 9">
    <name type="scientific">Nonomuraea maritima</name>
    <dbReference type="NCBI Taxonomy" id="683260"/>
    <lineage>
        <taxon>Bacteria</taxon>
        <taxon>Bacillati</taxon>
        <taxon>Actinomycetota</taxon>
        <taxon>Actinomycetes</taxon>
        <taxon>Streptosporangiales</taxon>
        <taxon>Streptosporangiaceae</taxon>
        <taxon>Nonomuraea</taxon>
    </lineage>
</organism>
<evidence type="ECO:0000256" key="2">
    <source>
        <dbReference type="ARBA" id="ARBA00001946"/>
    </source>
</evidence>
<evidence type="ECO:0000313" key="9">
    <source>
        <dbReference type="Proteomes" id="UP000198683"/>
    </source>
</evidence>
<dbReference type="RefSeq" id="WP_090760649.1">
    <property type="nucleotide sequence ID" value="NZ_FNFB01000002.1"/>
</dbReference>
<dbReference type="GO" id="GO:0000287">
    <property type="term" value="F:magnesium ion binding"/>
    <property type="evidence" value="ECO:0007669"/>
    <property type="project" value="TreeGrafter"/>
</dbReference>
<dbReference type="SUPFAM" id="SSF54826">
    <property type="entry name" value="Enolase N-terminal domain-like"/>
    <property type="match status" value="1"/>
</dbReference>
<dbReference type="InterPro" id="IPR029065">
    <property type="entry name" value="Enolase_C-like"/>
</dbReference>
<dbReference type="InterPro" id="IPR036849">
    <property type="entry name" value="Enolase-like_C_sf"/>
</dbReference>
<proteinExistence type="predicted"/>
<evidence type="ECO:0000313" key="8">
    <source>
        <dbReference type="EMBL" id="SDJ67329.1"/>
    </source>
</evidence>
<dbReference type="SFLD" id="SFLDF00111">
    <property type="entry name" value="L-fuconate_dehydratase"/>
    <property type="match status" value="1"/>
</dbReference>
<dbReference type="Pfam" id="PF13378">
    <property type="entry name" value="MR_MLE_C"/>
    <property type="match status" value="1"/>
</dbReference>
<keyword evidence="9" id="KW-1185">Reference proteome</keyword>
<accession>A0A1G8VN14</accession>
<dbReference type="InterPro" id="IPR029017">
    <property type="entry name" value="Enolase-like_N"/>
</dbReference>
<dbReference type="SFLD" id="SFLDG00179">
    <property type="entry name" value="mandelate_racemase"/>
    <property type="match status" value="1"/>
</dbReference>
<evidence type="ECO:0000256" key="3">
    <source>
        <dbReference type="ARBA" id="ARBA00013142"/>
    </source>
</evidence>
<dbReference type="AlphaFoldDB" id="A0A1G8VN14"/>
<dbReference type="OrthoDB" id="9796450at2"/>
<dbReference type="PROSITE" id="PS00909">
    <property type="entry name" value="MR_MLE_2"/>
    <property type="match status" value="1"/>
</dbReference>
<dbReference type="Pfam" id="PF02746">
    <property type="entry name" value="MR_MLE_N"/>
    <property type="match status" value="1"/>
</dbReference>
<dbReference type="Gene3D" id="3.20.20.120">
    <property type="entry name" value="Enolase-like C-terminal domain"/>
    <property type="match status" value="1"/>
</dbReference>
<evidence type="ECO:0000256" key="1">
    <source>
        <dbReference type="ARBA" id="ARBA00001737"/>
    </source>
</evidence>
<dbReference type="InterPro" id="IPR018110">
    <property type="entry name" value="Mandel_Rmase/mucon_lact_enz_CS"/>
</dbReference>
<evidence type="ECO:0000256" key="5">
    <source>
        <dbReference type="ARBA" id="ARBA00022842"/>
    </source>
</evidence>
<dbReference type="PANTHER" id="PTHR13794">
    <property type="entry name" value="ENOLASE SUPERFAMILY, MANDELATE RACEMASE"/>
    <property type="match status" value="1"/>
</dbReference>
<reference evidence="8 9" key="1">
    <citation type="submission" date="2016-10" db="EMBL/GenBank/DDBJ databases">
        <authorList>
            <person name="de Groot N.N."/>
        </authorList>
    </citation>
    <scope>NUCLEOTIDE SEQUENCE [LARGE SCALE GENOMIC DNA]</scope>
    <source>
        <strain evidence="8 9">CGMCC 4.5681</strain>
    </source>
</reference>
<dbReference type="EC" id="4.2.1.68" evidence="3"/>
<dbReference type="InterPro" id="IPR013341">
    <property type="entry name" value="Mandelate_racemase_N_dom"/>
</dbReference>
<evidence type="ECO:0000256" key="6">
    <source>
        <dbReference type="ARBA" id="ARBA00023239"/>
    </source>
</evidence>
<dbReference type="InterPro" id="IPR046945">
    <property type="entry name" value="RHMD-like"/>
</dbReference>
<dbReference type="Gene3D" id="3.30.390.10">
    <property type="entry name" value="Enolase-like, N-terminal domain"/>
    <property type="match status" value="1"/>
</dbReference>
<dbReference type="PANTHER" id="PTHR13794:SF58">
    <property type="entry name" value="MITOCHONDRIAL ENOLASE SUPERFAMILY MEMBER 1"/>
    <property type="match status" value="1"/>
</dbReference>
<feature type="domain" description="Mandelate racemase/muconate lactonizing enzyme C-terminal" evidence="7">
    <location>
        <begin position="195"/>
        <end position="291"/>
    </location>
</feature>
<dbReference type="SUPFAM" id="SSF51604">
    <property type="entry name" value="Enolase C-terminal domain-like"/>
    <property type="match status" value="1"/>
</dbReference>
<dbReference type="GO" id="GO:0016052">
    <property type="term" value="P:carbohydrate catabolic process"/>
    <property type="evidence" value="ECO:0007669"/>
    <property type="project" value="InterPro"/>
</dbReference>
<name>A0A1G8VN14_9ACTN</name>
<dbReference type="FunFam" id="3.20.20.120:FF:000007">
    <property type="entry name" value="Mitochondrial enolase superfamily member 1"/>
    <property type="match status" value="1"/>
</dbReference>
<dbReference type="SMART" id="SM00922">
    <property type="entry name" value="MR_MLE"/>
    <property type="match status" value="1"/>
</dbReference>